<evidence type="ECO:0000313" key="1">
    <source>
        <dbReference type="EMBL" id="MBH9582262.1"/>
    </source>
</evidence>
<gene>
    <name evidence="1" type="ORF">I9026_13205</name>
</gene>
<dbReference type="EMBL" id="JAEDAQ010000308">
    <property type="protein sequence ID" value="MBH9582262.1"/>
    <property type="molecule type" value="Genomic_DNA"/>
</dbReference>
<organism evidence="1 2">
    <name type="scientific">Staphylococcus felis</name>
    <dbReference type="NCBI Taxonomy" id="46127"/>
    <lineage>
        <taxon>Bacteria</taxon>
        <taxon>Bacillati</taxon>
        <taxon>Bacillota</taxon>
        <taxon>Bacilli</taxon>
        <taxon>Bacillales</taxon>
        <taxon>Staphylococcaceae</taxon>
        <taxon>Staphylococcus</taxon>
    </lineage>
</organism>
<accession>A0ABS0QSY9</accession>
<comment type="caution">
    <text evidence="1">The sequence shown here is derived from an EMBL/GenBank/DDBJ whole genome shotgun (WGS) entry which is preliminary data.</text>
</comment>
<name>A0ABS0QSY9_9STAP</name>
<protein>
    <submittedName>
        <fullName evidence="1">5-aminolevulinate synthase</fullName>
    </submittedName>
</protein>
<dbReference type="Proteomes" id="UP000597038">
    <property type="component" value="Unassembled WGS sequence"/>
</dbReference>
<reference evidence="1 2" key="1">
    <citation type="submission" date="2020-12" db="EMBL/GenBank/DDBJ databases">
        <title>Genomic analysis of Staphylococcus felis from a cat with skin infection.</title>
        <authorList>
            <person name="Aslantas O."/>
            <person name="Keskin O."/>
            <person name="Buyukaltay K."/>
            <person name="Gullu Yucetepe A."/>
        </authorList>
    </citation>
    <scope>NUCLEOTIDE SEQUENCE [LARGE SCALE GENOMIC DNA]</scope>
    <source>
        <strain evidence="1 2">HARRANVET</strain>
    </source>
</reference>
<sequence>MYSKHIMSLIEGLKVSHQYREFNEINRVAGKYPLAYSSEDHI</sequence>
<proteinExistence type="predicted"/>
<keyword evidence="2" id="KW-1185">Reference proteome</keyword>
<feature type="non-terminal residue" evidence="1">
    <location>
        <position position="42"/>
    </location>
</feature>
<evidence type="ECO:0000313" key="2">
    <source>
        <dbReference type="Proteomes" id="UP000597038"/>
    </source>
</evidence>